<dbReference type="EMBL" id="NBTM02000001">
    <property type="protein sequence ID" value="PNL91247.1"/>
    <property type="molecule type" value="Genomic_DNA"/>
</dbReference>
<sequence>MMGENLLKIVEDWLLATKDRLKSQLPANYRPIDGHIPFLLAVSGGVDSMVLLDLFHRLSHKSLVTFSVIHINHQLRPESTAEQDMVIKFCEDRDIPIQVVAWDHDDPQNPNRSELAAREFRYAVFERMMVLTKSPFLVTAHHQNDQAETVLMRLVHGGRLKSIAGIHPYRPIHLDQGLQTGYVLRPLLSVDKADLYDYATACQVPFSEDASNLDLAYTRNRFRQQYLPELEAEDGALVDHLGDFALAAQATSRFADAYMDQVLRDVLRKKDDTWQVDLAAIADYDLPEQVLLWQRLFDRTGVADLAAFTQDGFKRMVAFLQSENGQAEWRLPGGYRLVKVYDTAYILHGGRSVFLAGASAAGKRTEQVLSWQEWVVVGDGVKFGWFDDDQADVYLDQGAVLLAEVGADVSLTVRDRRPGDFIRLSNGHRQKLNRFLINEKVPSGIRDDIFVLADSQQQVWGLFFNGEVLYVNRSGAGAKVLVKF</sequence>
<evidence type="ECO:0000256" key="6">
    <source>
        <dbReference type="ARBA" id="ARBA00022840"/>
    </source>
</evidence>
<dbReference type="GO" id="GO:0032267">
    <property type="term" value="F:tRNA(Ile)-lysidine synthase activity"/>
    <property type="evidence" value="ECO:0007669"/>
    <property type="project" value="UniProtKB-EC"/>
</dbReference>
<accession>A0A2J9PLR0</accession>
<dbReference type="PANTHER" id="PTHR43033:SF1">
    <property type="entry name" value="TRNA(ILE)-LYSIDINE SYNTHASE-RELATED"/>
    <property type="match status" value="1"/>
</dbReference>
<dbReference type="NCBIfam" id="TIGR02432">
    <property type="entry name" value="lysidine_TilS_N"/>
    <property type="match status" value="1"/>
</dbReference>
<dbReference type="AlphaFoldDB" id="A0A2J9PLR0"/>
<evidence type="ECO:0000313" key="11">
    <source>
        <dbReference type="Proteomes" id="UP000192813"/>
    </source>
</evidence>
<dbReference type="SUPFAM" id="SSF56037">
    <property type="entry name" value="PheT/TilS domain"/>
    <property type="match status" value="1"/>
</dbReference>
<protein>
    <recommendedName>
        <fullName evidence="8">tRNA(Ile)-lysidine synthase</fullName>
        <ecNumber evidence="8">6.3.4.19</ecNumber>
    </recommendedName>
    <alternativeName>
        <fullName evidence="8">tRNA(Ile)-2-lysyl-cytidine synthase</fullName>
    </alternativeName>
    <alternativeName>
        <fullName evidence="8">tRNA(Ile)-lysidine synthetase</fullName>
    </alternativeName>
</protein>
<dbReference type="GO" id="GO:0005524">
    <property type="term" value="F:ATP binding"/>
    <property type="evidence" value="ECO:0007669"/>
    <property type="project" value="UniProtKB-UniRule"/>
</dbReference>
<evidence type="ECO:0000256" key="7">
    <source>
        <dbReference type="ARBA" id="ARBA00048539"/>
    </source>
</evidence>
<evidence type="ECO:0000256" key="8">
    <source>
        <dbReference type="HAMAP-Rule" id="MF_01161"/>
    </source>
</evidence>
<dbReference type="CDD" id="cd01992">
    <property type="entry name" value="TilS_N"/>
    <property type="match status" value="1"/>
</dbReference>
<evidence type="ECO:0000256" key="3">
    <source>
        <dbReference type="ARBA" id="ARBA00022598"/>
    </source>
</evidence>
<evidence type="ECO:0000256" key="4">
    <source>
        <dbReference type="ARBA" id="ARBA00022694"/>
    </source>
</evidence>
<dbReference type="HAMAP" id="MF_01161">
    <property type="entry name" value="tRNA_Ile_lys_synt"/>
    <property type="match status" value="1"/>
</dbReference>
<dbReference type="GO" id="GO:0005737">
    <property type="term" value="C:cytoplasm"/>
    <property type="evidence" value="ECO:0007669"/>
    <property type="project" value="UniProtKB-SubCell"/>
</dbReference>
<keyword evidence="2 8" id="KW-0963">Cytoplasm</keyword>
<evidence type="ECO:0000256" key="5">
    <source>
        <dbReference type="ARBA" id="ARBA00022741"/>
    </source>
</evidence>
<dbReference type="SUPFAM" id="SSF52402">
    <property type="entry name" value="Adenine nucleotide alpha hydrolases-like"/>
    <property type="match status" value="1"/>
</dbReference>
<dbReference type="InterPro" id="IPR012094">
    <property type="entry name" value="tRNA_Ile_lys_synt"/>
</dbReference>
<evidence type="ECO:0000313" key="10">
    <source>
        <dbReference type="EMBL" id="PNL91247.1"/>
    </source>
</evidence>
<dbReference type="RefSeq" id="WP_083068087.1">
    <property type="nucleotide sequence ID" value="NZ_JALXKY010000011.1"/>
</dbReference>
<organism evidence="10 11">
    <name type="scientific">Aerococcus viridans</name>
    <dbReference type="NCBI Taxonomy" id="1377"/>
    <lineage>
        <taxon>Bacteria</taxon>
        <taxon>Bacillati</taxon>
        <taxon>Bacillota</taxon>
        <taxon>Bacilli</taxon>
        <taxon>Lactobacillales</taxon>
        <taxon>Aerococcaceae</taxon>
        <taxon>Aerococcus</taxon>
    </lineage>
</organism>
<dbReference type="SMART" id="SM00977">
    <property type="entry name" value="TilS_C"/>
    <property type="match status" value="1"/>
</dbReference>
<comment type="similarity">
    <text evidence="8">Belongs to the tRNA(Ile)-lysidine synthase family.</text>
</comment>
<keyword evidence="5 8" id="KW-0547">Nucleotide-binding</keyword>
<comment type="function">
    <text evidence="8">Ligates lysine onto the cytidine present at position 34 of the AUA codon-specific tRNA(Ile) that contains the anticodon CAU, in an ATP-dependent manner. Cytidine is converted to lysidine, thus changing the amino acid specificity of the tRNA from methionine to isoleucine.</text>
</comment>
<keyword evidence="6 8" id="KW-0067">ATP-binding</keyword>
<comment type="caution">
    <text evidence="10">The sequence shown here is derived from an EMBL/GenBank/DDBJ whole genome shotgun (WGS) entry which is preliminary data.</text>
</comment>
<dbReference type="Proteomes" id="UP000192813">
    <property type="component" value="Unassembled WGS sequence"/>
</dbReference>
<keyword evidence="4 8" id="KW-0819">tRNA processing</keyword>
<comment type="catalytic activity">
    <reaction evidence="7 8">
        <text>cytidine(34) in tRNA(Ile2) + L-lysine + ATP = lysidine(34) in tRNA(Ile2) + AMP + diphosphate + H(+)</text>
        <dbReference type="Rhea" id="RHEA:43744"/>
        <dbReference type="Rhea" id="RHEA-COMP:10625"/>
        <dbReference type="Rhea" id="RHEA-COMP:10670"/>
        <dbReference type="ChEBI" id="CHEBI:15378"/>
        <dbReference type="ChEBI" id="CHEBI:30616"/>
        <dbReference type="ChEBI" id="CHEBI:32551"/>
        <dbReference type="ChEBI" id="CHEBI:33019"/>
        <dbReference type="ChEBI" id="CHEBI:82748"/>
        <dbReference type="ChEBI" id="CHEBI:83665"/>
        <dbReference type="ChEBI" id="CHEBI:456215"/>
        <dbReference type="EC" id="6.3.4.19"/>
    </reaction>
</comment>
<evidence type="ECO:0000259" key="9">
    <source>
        <dbReference type="SMART" id="SM00977"/>
    </source>
</evidence>
<keyword evidence="3 8" id="KW-0436">Ligase</keyword>
<gene>
    <name evidence="8 10" type="primary">tilS</name>
    <name evidence="10" type="ORF">A6J77_002975</name>
</gene>
<name>A0A2J9PLR0_9LACT</name>
<dbReference type="InterPro" id="IPR014729">
    <property type="entry name" value="Rossmann-like_a/b/a_fold"/>
</dbReference>
<comment type="subcellular location">
    <subcellularLocation>
        <location evidence="1 8">Cytoplasm</location>
    </subcellularLocation>
</comment>
<dbReference type="Gene3D" id="3.40.50.620">
    <property type="entry name" value="HUPs"/>
    <property type="match status" value="1"/>
</dbReference>
<evidence type="ECO:0000256" key="2">
    <source>
        <dbReference type="ARBA" id="ARBA00022490"/>
    </source>
</evidence>
<feature type="domain" description="Lysidine-tRNA(Ile) synthetase C-terminal" evidence="9">
    <location>
        <begin position="411"/>
        <end position="482"/>
    </location>
</feature>
<dbReference type="InterPro" id="IPR012796">
    <property type="entry name" value="Lysidine-tRNA-synth_C"/>
</dbReference>
<dbReference type="InterPro" id="IPR012795">
    <property type="entry name" value="tRNA_Ile_lys_synt_N"/>
</dbReference>
<dbReference type="GO" id="GO:0006400">
    <property type="term" value="P:tRNA modification"/>
    <property type="evidence" value="ECO:0007669"/>
    <property type="project" value="UniProtKB-UniRule"/>
</dbReference>
<comment type="domain">
    <text evidence="8">The N-terminal region contains the highly conserved SGGXDS motif, predicted to be a P-loop motif involved in ATP binding.</text>
</comment>
<dbReference type="Pfam" id="PF01171">
    <property type="entry name" value="ATP_bind_3"/>
    <property type="match status" value="1"/>
</dbReference>
<dbReference type="NCBIfam" id="TIGR02433">
    <property type="entry name" value="lysidine_TilS_C"/>
    <property type="match status" value="1"/>
</dbReference>
<feature type="binding site" evidence="8">
    <location>
        <begin position="43"/>
        <end position="48"/>
    </location>
    <ligand>
        <name>ATP</name>
        <dbReference type="ChEBI" id="CHEBI:30616"/>
    </ligand>
</feature>
<reference evidence="11" key="1">
    <citation type="submission" date="2017-12" db="EMBL/GenBank/DDBJ databases">
        <title>FDA dAtabase for Regulatory Grade micrObial Sequences (FDA-ARGOS): Supporting development and validation of Infectious Disease Dx tests.</title>
        <authorList>
            <person name="Hoffmann M."/>
            <person name="Allard M."/>
            <person name="Evans P."/>
            <person name="Brown E."/>
            <person name="Tallon L."/>
            <person name="Sadzewicz L."/>
            <person name="Sengamalay N."/>
            <person name="Ott S."/>
            <person name="Godinez A."/>
            <person name="Nagaraj S."/>
            <person name="Vavikolanu K."/>
            <person name="Aluvathingal J."/>
            <person name="Nadendla S."/>
            <person name="Sichtig H."/>
        </authorList>
    </citation>
    <scope>NUCLEOTIDE SEQUENCE [LARGE SCALE GENOMIC DNA]</scope>
    <source>
        <strain evidence="11">FDAARGOS_249</strain>
    </source>
</reference>
<evidence type="ECO:0000256" key="1">
    <source>
        <dbReference type="ARBA" id="ARBA00004496"/>
    </source>
</evidence>
<proteinExistence type="inferred from homology"/>
<dbReference type="EC" id="6.3.4.19" evidence="8"/>
<dbReference type="PANTHER" id="PTHR43033">
    <property type="entry name" value="TRNA(ILE)-LYSIDINE SYNTHASE-RELATED"/>
    <property type="match status" value="1"/>
</dbReference>
<dbReference type="InterPro" id="IPR011063">
    <property type="entry name" value="TilS/TtcA_N"/>
</dbReference>